<dbReference type="SUPFAM" id="SSF56112">
    <property type="entry name" value="Protein kinase-like (PK-like)"/>
    <property type="match status" value="1"/>
</dbReference>
<feature type="compositionally biased region" description="Low complexity" evidence="4">
    <location>
        <begin position="560"/>
        <end position="571"/>
    </location>
</feature>
<feature type="region of interest" description="Disordered" evidence="4">
    <location>
        <begin position="1"/>
        <end position="49"/>
    </location>
</feature>
<gene>
    <name evidence="6" type="ORF">DAKH74_031530</name>
</gene>
<dbReference type="PROSITE" id="PS00108">
    <property type="entry name" value="PROTEIN_KINASE_ST"/>
    <property type="match status" value="1"/>
</dbReference>
<feature type="compositionally biased region" description="Basic and acidic residues" evidence="4">
    <location>
        <begin position="544"/>
        <end position="559"/>
    </location>
</feature>
<keyword evidence="2 3" id="KW-0067">ATP-binding</keyword>
<feature type="domain" description="Protein kinase" evidence="5">
    <location>
        <begin position="130"/>
        <end position="449"/>
    </location>
</feature>
<evidence type="ECO:0000259" key="5">
    <source>
        <dbReference type="PROSITE" id="PS50011"/>
    </source>
</evidence>
<evidence type="ECO:0000313" key="7">
    <source>
        <dbReference type="Proteomes" id="UP001377567"/>
    </source>
</evidence>
<dbReference type="PANTHER" id="PTHR24347">
    <property type="entry name" value="SERINE/THREONINE-PROTEIN KINASE"/>
    <property type="match status" value="1"/>
</dbReference>
<sequence length="599" mass="67091">MNKIKAFFHKNDKQGKEEAPGKEETPVTVEVREDVQTPGEPPVATPGAALPEVLPEVHFRVSEGLPPAYETGENNGTTASLYDSDSNLSLLSSEFGSEYSYDDMSEVSGVAGVGAAAAALFREQAELRDYKLVEKIGEGAFSKVFRATPLDSAFPARGYKQVAVKVIRKETLQTQDRESETSVAASFSSKNSKNKSSTREQVLKEVALHKKVSPGCRYIVQFLDFIETPSCYYIVQELLNGGEIFNEIVRFTYLSEDLSRHVARQLGKAVRHLHRMGVVHRDIKPENLLFNPIDIAPSPQGQQHFRKSDDPNTKLDEGVFTPGVGGGGIGEVKLADFGLSKQIYQTSTKTPCGTVGYTAPEVVKDERYSMKVDMWGVGCVLYTMLCGFPPFYDDKIDVLTEKISRGAYTFLQPWWDEISPGAKHCVGKLLEVDPVHRYDIDEFLADPWLNSYDCQPAPQPQQEAEAKHAHKARMRARKMRVQFNHLQDSDVLYSPAAVAMRDAFDISNAVARIEEERKLTPVYGLGQLQEEDGEDESNFGSLPRDADETASLDERKLRLQEQQQQRAAAAQQELEQRMFHLKLDASTIVKRRRERRMEA</sequence>
<evidence type="ECO:0000256" key="4">
    <source>
        <dbReference type="SAM" id="MobiDB-lite"/>
    </source>
</evidence>
<accession>A0AAV5RYW2</accession>
<dbReference type="GO" id="GO:0005524">
    <property type="term" value="F:ATP binding"/>
    <property type="evidence" value="ECO:0007669"/>
    <property type="project" value="UniProtKB-UniRule"/>
</dbReference>
<dbReference type="InterPro" id="IPR011009">
    <property type="entry name" value="Kinase-like_dom_sf"/>
</dbReference>
<feature type="compositionally biased region" description="Basic and acidic residues" evidence="4">
    <location>
        <begin position="9"/>
        <end position="35"/>
    </location>
</feature>
<dbReference type="GO" id="GO:0004674">
    <property type="term" value="F:protein serine/threonine kinase activity"/>
    <property type="evidence" value="ECO:0007669"/>
    <property type="project" value="UniProtKB-KW"/>
</dbReference>
<dbReference type="Gene3D" id="1.10.510.10">
    <property type="entry name" value="Transferase(Phosphotransferase) domain 1"/>
    <property type="match status" value="1"/>
</dbReference>
<feature type="compositionally biased region" description="Low complexity" evidence="4">
    <location>
        <begin position="186"/>
        <end position="195"/>
    </location>
</feature>
<keyword evidence="6" id="KW-0723">Serine/threonine-protein kinase</keyword>
<comment type="caution">
    <text evidence="6">The sequence shown here is derived from an EMBL/GenBank/DDBJ whole genome shotgun (WGS) entry which is preliminary data.</text>
</comment>
<dbReference type="PROSITE" id="PS50011">
    <property type="entry name" value="PROTEIN_KINASE_DOM"/>
    <property type="match status" value="1"/>
</dbReference>
<dbReference type="InterPro" id="IPR008271">
    <property type="entry name" value="Ser/Thr_kinase_AS"/>
</dbReference>
<dbReference type="Gene3D" id="3.30.200.20">
    <property type="entry name" value="Phosphorylase Kinase, domain 1"/>
    <property type="match status" value="2"/>
</dbReference>
<organism evidence="6 7">
    <name type="scientific">Maudiozyma humilis</name>
    <name type="common">Sour dough yeast</name>
    <name type="synonym">Kazachstania humilis</name>
    <dbReference type="NCBI Taxonomy" id="51915"/>
    <lineage>
        <taxon>Eukaryota</taxon>
        <taxon>Fungi</taxon>
        <taxon>Dikarya</taxon>
        <taxon>Ascomycota</taxon>
        <taxon>Saccharomycotina</taxon>
        <taxon>Saccharomycetes</taxon>
        <taxon>Saccharomycetales</taxon>
        <taxon>Saccharomycetaceae</taxon>
        <taxon>Maudiozyma</taxon>
    </lineage>
</organism>
<evidence type="ECO:0000256" key="3">
    <source>
        <dbReference type="PROSITE-ProRule" id="PRU10141"/>
    </source>
</evidence>
<dbReference type="Proteomes" id="UP001377567">
    <property type="component" value="Unassembled WGS sequence"/>
</dbReference>
<dbReference type="AlphaFoldDB" id="A0AAV5RYW2"/>
<keyword evidence="6" id="KW-0808">Transferase</keyword>
<feature type="region of interest" description="Disordered" evidence="4">
    <location>
        <begin position="177"/>
        <end position="199"/>
    </location>
</feature>
<dbReference type="SMART" id="SM00220">
    <property type="entry name" value="S_TKc"/>
    <property type="match status" value="1"/>
</dbReference>
<name>A0AAV5RYW2_MAUHU</name>
<protein>
    <submittedName>
        <fullName evidence="6">Serine/threonine protein kinase</fullName>
    </submittedName>
</protein>
<dbReference type="EMBL" id="BTGD01000008">
    <property type="protein sequence ID" value="GMM56537.1"/>
    <property type="molecule type" value="Genomic_DNA"/>
</dbReference>
<evidence type="ECO:0000256" key="1">
    <source>
        <dbReference type="ARBA" id="ARBA00022741"/>
    </source>
</evidence>
<evidence type="ECO:0000313" key="6">
    <source>
        <dbReference type="EMBL" id="GMM56537.1"/>
    </source>
</evidence>
<feature type="binding site" evidence="3">
    <location>
        <position position="169"/>
    </location>
    <ligand>
        <name>ATP</name>
        <dbReference type="ChEBI" id="CHEBI:30616"/>
    </ligand>
</feature>
<feature type="region of interest" description="Disordered" evidence="4">
    <location>
        <begin position="524"/>
        <end position="571"/>
    </location>
</feature>
<keyword evidence="6" id="KW-0418">Kinase</keyword>
<dbReference type="InterPro" id="IPR017441">
    <property type="entry name" value="Protein_kinase_ATP_BS"/>
</dbReference>
<evidence type="ECO:0000256" key="2">
    <source>
        <dbReference type="ARBA" id="ARBA00022840"/>
    </source>
</evidence>
<dbReference type="InterPro" id="IPR000719">
    <property type="entry name" value="Prot_kinase_dom"/>
</dbReference>
<keyword evidence="7" id="KW-1185">Reference proteome</keyword>
<dbReference type="Pfam" id="PF00069">
    <property type="entry name" value="Pkinase"/>
    <property type="match status" value="1"/>
</dbReference>
<reference evidence="6 7" key="1">
    <citation type="journal article" date="2023" name="Elife">
        <title>Identification of key yeast species and microbe-microbe interactions impacting larval growth of Drosophila in the wild.</title>
        <authorList>
            <person name="Mure A."/>
            <person name="Sugiura Y."/>
            <person name="Maeda R."/>
            <person name="Honda K."/>
            <person name="Sakurai N."/>
            <person name="Takahashi Y."/>
            <person name="Watada M."/>
            <person name="Katoh T."/>
            <person name="Gotoh A."/>
            <person name="Gotoh Y."/>
            <person name="Taniguchi I."/>
            <person name="Nakamura K."/>
            <person name="Hayashi T."/>
            <person name="Katayama T."/>
            <person name="Uemura T."/>
            <person name="Hattori Y."/>
        </authorList>
    </citation>
    <scope>NUCLEOTIDE SEQUENCE [LARGE SCALE GENOMIC DNA]</scope>
    <source>
        <strain evidence="6 7">KH-74</strain>
    </source>
</reference>
<proteinExistence type="predicted"/>
<keyword evidence="1 3" id="KW-0547">Nucleotide-binding</keyword>
<dbReference type="PROSITE" id="PS00107">
    <property type="entry name" value="PROTEIN_KINASE_ATP"/>
    <property type="match status" value="1"/>
</dbReference>